<dbReference type="Pfam" id="PF01547">
    <property type="entry name" value="SBP_bac_1"/>
    <property type="match status" value="1"/>
</dbReference>
<accession>A0A433Q319</accession>
<feature type="domain" description="G-protein coupled receptors family 3 profile" evidence="11">
    <location>
        <begin position="613"/>
        <end position="862"/>
    </location>
</feature>
<keyword evidence="6 12" id="KW-0675">Receptor</keyword>
<keyword evidence="4" id="KW-0297">G-protein coupled receptor</keyword>
<keyword evidence="7" id="KW-0325">Glycoprotein</keyword>
<dbReference type="InterPro" id="IPR006059">
    <property type="entry name" value="SBP"/>
</dbReference>
<evidence type="ECO:0000256" key="8">
    <source>
        <dbReference type="ARBA" id="ARBA00023224"/>
    </source>
</evidence>
<gene>
    <name evidence="12" type="ORF">BC938DRAFT_474009</name>
</gene>
<evidence type="ECO:0000256" key="3">
    <source>
        <dbReference type="ARBA" id="ARBA00022989"/>
    </source>
</evidence>
<evidence type="ECO:0000256" key="10">
    <source>
        <dbReference type="SAM" id="Phobius"/>
    </source>
</evidence>
<dbReference type="PANTHER" id="PTHR10519">
    <property type="entry name" value="GABA-B RECEPTOR"/>
    <property type="match status" value="1"/>
</dbReference>
<feature type="transmembrane region" description="Helical" evidence="10">
    <location>
        <begin position="721"/>
        <end position="743"/>
    </location>
</feature>
<organism evidence="12 13">
    <name type="scientific">Jimgerdemannia flammicorona</name>
    <dbReference type="NCBI Taxonomy" id="994334"/>
    <lineage>
        <taxon>Eukaryota</taxon>
        <taxon>Fungi</taxon>
        <taxon>Fungi incertae sedis</taxon>
        <taxon>Mucoromycota</taxon>
        <taxon>Mucoromycotina</taxon>
        <taxon>Endogonomycetes</taxon>
        <taxon>Endogonales</taxon>
        <taxon>Endogonaceae</taxon>
        <taxon>Jimgerdemannia</taxon>
    </lineage>
</organism>
<dbReference type="PANTHER" id="PTHR10519:SF20">
    <property type="entry name" value="G-PROTEIN COUPLED RECEPTOR 156-RELATED"/>
    <property type="match status" value="1"/>
</dbReference>
<dbReference type="GO" id="GO:0038039">
    <property type="term" value="C:G protein-coupled receptor heterodimeric complex"/>
    <property type="evidence" value="ECO:0007669"/>
    <property type="project" value="TreeGrafter"/>
</dbReference>
<keyword evidence="8" id="KW-0807">Transducer</keyword>
<evidence type="ECO:0000256" key="9">
    <source>
        <dbReference type="SAM" id="MobiDB-lite"/>
    </source>
</evidence>
<keyword evidence="3 10" id="KW-1133">Transmembrane helix</keyword>
<dbReference type="InterPro" id="IPR017978">
    <property type="entry name" value="GPCR_3_C"/>
</dbReference>
<comment type="caution">
    <text evidence="12">The sequence shown here is derived from an EMBL/GenBank/DDBJ whole genome shotgun (WGS) entry which is preliminary data.</text>
</comment>
<dbReference type="Gene3D" id="3.40.190.10">
    <property type="entry name" value="Periplasmic binding protein-like II"/>
    <property type="match status" value="1"/>
</dbReference>
<dbReference type="SUPFAM" id="SSF53850">
    <property type="entry name" value="Periplasmic binding protein-like II"/>
    <property type="match status" value="2"/>
</dbReference>
<feature type="transmembrane region" description="Helical" evidence="10">
    <location>
        <begin position="810"/>
        <end position="831"/>
    </location>
</feature>
<proteinExistence type="predicted"/>
<name>A0A433Q319_9FUNG</name>
<keyword evidence="5 10" id="KW-0472">Membrane</keyword>
<feature type="transmembrane region" description="Helical" evidence="10">
    <location>
        <begin position="613"/>
        <end position="637"/>
    </location>
</feature>
<evidence type="ECO:0000256" key="4">
    <source>
        <dbReference type="ARBA" id="ARBA00023040"/>
    </source>
</evidence>
<feature type="transmembrane region" description="Helical" evidence="10">
    <location>
        <begin position="837"/>
        <end position="862"/>
    </location>
</feature>
<evidence type="ECO:0000256" key="6">
    <source>
        <dbReference type="ARBA" id="ARBA00023170"/>
    </source>
</evidence>
<dbReference type="PROSITE" id="PS50259">
    <property type="entry name" value="G_PROTEIN_RECEP_F3_4"/>
    <property type="match status" value="1"/>
</dbReference>
<reference evidence="12 13" key="1">
    <citation type="journal article" date="2018" name="New Phytol.">
        <title>Phylogenomics of Endogonaceae and evolution of mycorrhizas within Mucoromycota.</title>
        <authorList>
            <person name="Chang Y."/>
            <person name="Desiro A."/>
            <person name="Na H."/>
            <person name="Sandor L."/>
            <person name="Lipzen A."/>
            <person name="Clum A."/>
            <person name="Barry K."/>
            <person name="Grigoriev I.V."/>
            <person name="Martin F.M."/>
            <person name="Stajich J.E."/>
            <person name="Smith M.E."/>
            <person name="Bonito G."/>
            <person name="Spatafora J.W."/>
        </authorList>
    </citation>
    <scope>NUCLEOTIDE SEQUENCE [LARGE SCALE GENOMIC DNA]</scope>
    <source>
        <strain evidence="12 13">AD002</strain>
    </source>
</reference>
<dbReference type="InterPro" id="IPR000337">
    <property type="entry name" value="GPCR_3"/>
</dbReference>
<evidence type="ECO:0000256" key="2">
    <source>
        <dbReference type="ARBA" id="ARBA00022692"/>
    </source>
</evidence>
<sequence length="988" mass="109184">STNLYYDMAAVTPMPGVSIVAYNSKDQVVYTLTAADLPTYSGDFFAQMDSVQYYLIGNGTTRLEARSPFFGIHKATVSRVAITVINDFIHVNRNADNTDQYNVKLVVGTWDDMVTNVCTPESSCPDIVFIGSTQVAGQAANQTIVQLDSFFDEYTKINSWLLKDAFSKVRVARNFQTTCLPYARCVHSCLKSLQFTYYDYTYKGDWYAVPLTTDMRLLYYNTTTFNKLGLTHPPPVGTTWGDEWWSNWNWTQFTQYANTIRNSGLGYGFTFSGTYDEETKFMAMIARNWDVQVVTSNGSCGLRNSNFNEVLDQVIRPLFLPNSAGLTAANADSFYDNTTVGFKEWQNTPIDQVNLTTLDPNIFCCQYNSVPVPITGMNIDTVEGRPFATLWAKQVAASNSTNSTTTAVNVTAYVGDLGVAFAPGIATYLGGTAVAITQGAKQKELAWKFITFMTSQDPATPYLNAWSYPAGLPPPYDTSLELPPWSAQPYEVARTTFKHAVPIQYPNTAIPQFSSIEKAHGLYPSIQLILEIILKNATNDQAINRACQVLEDIMAPACTVQDWVFTQPQVCSPGTNHLDLTYAWSPNSTCRRGQPLPLTYSLQCPYVPFNSPFGLAIVMLTGIGLMTSLVYMLMLAWYRRSNPIKMASFVFCEVILLGSVFMYMTSFFMTDNPVLWKCNVSIWVLVIGFGMTFGGLFVKLMRIYKIFSNKGLKVIRVTDWFLFKNLLIIIAFEIAALLVWTLANGGPQMVSTIIGMEPTQNVTIYRDMCNFGSLGALVGLGVVNLVLIILAVGVAFATWSVPTQYNETKVIITSVFGVAFGCFVCVPLLFVVPSASVAMIVGPAIDIVLLFSMAVFCVPKLYESIRLENRRASRSSTKPGCCGWASAIAKSTQGSKSSKSKVSKDSASGEMERHLSEISDSEEYNIRMNPTALAPVARRNVWNASNSNNSDNDEQSAIRRFNFGLSSTPANQGFCPHCGLGIGDCGER</sequence>
<dbReference type="Pfam" id="PF00003">
    <property type="entry name" value="7tm_3"/>
    <property type="match status" value="1"/>
</dbReference>
<evidence type="ECO:0000313" key="13">
    <source>
        <dbReference type="Proteomes" id="UP000274822"/>
    </source>
</evidence>
<feature type="transmembrane region" description="Helical" evidence="10">
    <location>
        <begin position="680"/>
        <end position="700"/>
    </location>
</feature>
<evidence type="ECO:0000256" key="7">
    <source>
        <dbReference type="ARBA" id="ARBA00023180"/>
    </source>
</evidence>
<feature type="transmembrane region" description="Helical" evidence="10">
    <location>
        <begin position="774"/>
        <end position="798"/>
    </location>
</feature>
<keyword evidence="13" id="KW-1185">Reference proteome</keyword>
<evidence type="ECO:0000256" key="5">
    <source>
        <dbReference type="ARBA" id="ARBA00023136"/>
    </source>
</evidence>
<evidence type="ECO:0000259" key="11">
    <source>
        <dbReference type="PROSITE" id="PS50259"/>
    </source>
</evidence>
<dbReference type="AlphaFoldDB" id="A0A433Q319"/>
<dbReference type="CDD" id="cd15047">
    <property type="entry name" value="7tmC_GABA-B-like"/>
    <property type="match status" value="1"/>
</dbReference>
<dbReference type="InterPro" id="IPR002455">
    <property type="entry name" value="GPCR3_GABA-B"/>
</dbReference>
<dbReference type="Proteomes" id="UP000274822">
    <property type="component" value="Unassembled WGS sequence"/>
</dbReference>
<feature type="region of interest" description="Disordered" evidence="9">
    <location>
        <begin position="895"/>
        <end position="915"/>
    </location>
</feature>
<feature type="non-terminal residue" evidence="12">
    <location>
        <position position="1"/>
    </location>
</feature>
<evidence type="ECO:0000256" key="1">
    <source>
        <dbReference type="ARBA" id="ARBA00004141"/>
    </source>
</evidence>
<feature type="transmembrane region" description="Helical" evidence="10">
    <location>
        <begin position="649"/>
        <end position="668"/>
    </location>
</feature>
<dbReference type="EMBL" id="RBNJ01017025">
    <property type="protein sequence ID" value="RUS24166.1"/>
    <property type="molecule type" value="Genomic_DNA"/>
</dbReference>
<comment type="subcellular location">
    <subcellularLocation>
        <location evidence="1">Membrane</location>
        <topology evidence="1">Multi-pass membrane protein</topology>
    </subcellularLocation>
</comment>
<dbReference type="PRINTS" id="PR00248">
    <property type="entry name" value="GPCRMGR"/>
</dbReference>
<dbReference type="GO" id="GO:0004965">
    <property type="term" value="F:G protein-coupled GABA receptor activity"/>
    <property type="evidence" value="ECO:0007669"/>
    <property type="project" value="InterPro"/>
</dbReference>
<evidence type="ECO:0000313" key="12">
    <source>
        <dbReference type="EMBL" id="RUS24166.1"/>
    </source>
</evidence>
<keyword evidence="2 10" id="KW-0812">Transmembrane</keyword>
<protein>
    <submittedName>
        <fullName evidence="12">7 transmembrane sweet-taste receptor of 3 GCPR-domain-containing protein</fullName>
    </submittedName>
</protein>